<evidence type="ECO:0000313" key="6">
    <source>
        <dbReference type="EMBL" id="BAP85328.1"/>
    </source>
</evidence>
<dbReference type="Gene3D" id="3.10.20.320">
    <property type="entry name" value="Putative peptidoglycan bound protein (lpxtg motif)"/>
    <property type="match status" value="4"/>
</dbReference>
<keyword evidence="2" id="KW-0732">Signal</keyword>
<dbReference type="AlphaFoldDB" id="A0A0A1GWS0"/>
<keyword evidence="1" id="KW-0433">Leucine-rich repeat</keyword>
<feature type="domain" description="MucBP" evidence="5">
    <location>
        <begin position="728"/>
        <end position="792"/>
    </location>
</feature>
<organism evidence="6 7">
    <name type="scientific">Paucilactobacillus hokkaidonensis JCM 18461</name>
    <dbReference type="NCBI Taxonomy" id="1291742"/>
    <lineage>
        <taxon>Bacteria</taxon>
        <taxon>Bacillati</taxon>
        <taxon>Bacillota</taxon>
        <taxon>Bacilli</taxon>
        <taxon>Lactobacillales</taxon>
        <taxon>Lactobacillaceae</taxon>
        <taxon>Paucilactobacillus</taxon>
    </lineage>
</organism>
<evidence type="ECO:0000259" key="5">
    <source>
        <dbReference type="Pfam" id="PF06458"/>
    </source>
</evidence>
<dbReference type="Proteomes" id="UP000031620">
    <property type="component" value="Chromosome"/>
</dbReference>
<dbReference type="NCBIfam" id="TIGR03715">
    <property type="entry name" value="KxYKxGKxW"/>
    <property type="match status" value="1"/>
</dbReference>
<dbReference type="InterPro" id="IPR050836">
    <property type="entry name" value="SDS22/Internalin_LRR"/>
</dbReference>
<keyword evidence="3" id="KW-0677">Repeat</keyword>
<proteinExistence type="predicted"/>
<dbReference type="RefSeq" id="WP_041093151.1">
    <property type="nucleotide sequence ID" value="NZ_AP014680.1"/>
</dbReference>
<dbReference type="PROSITE" id="PS51450">
    <property type="entry name" value="LRR"/>
    <property type="match status" value="1"/>
</dbReference>
<evidence type="ECO:0000256" key="3">
    <source>
        <dbReference type="ARBA" id="ARBA00022737"/>
    </source>
</evidence>
<dbReference type="InterPro" id="IPR032675">
    <property type="entry name" value="LRR_dom_sf"/>
</dbReference>
<feature type="domain" description="MucBP" evidence="5">
    <location>
        <begin position="418"/>
        <end position="490"/>
    </location>
</feature>
<dbReference type="Pfam" id="PF06458">
    <property type="entry name" value="MucBP"/>
    <property type="match status" value="5"/>
</dbReference>
<gene>
    <name evidence="6" type="ORF">LOOC260_107880</name>
</gene>
<evidence type="ECO:0000256" key="1">
    <source>
        <dbReference type="ARBA" id="ARBA00022614"/>
    </source>
</evidence>
<evidence type="ECO:0000256" key="2">
    <source>
        <dbReference type="ARBA" id="ARBA00022729"/>
    </source>
</evidence>
<dbReference type="Pfam" id="PF19258">
    <property type="entry name" value="KxYKxGKxW_sig"/>
    <property type="match status" value="1"/>
</dbReference>
<evidence type="ECO:0000256" key="4">
    <source>
        <dbReference type="SAM" id="MobiDB-lite"/>
    </source>
</evidence>
<dbReference type="HOGENOM" id="CLU_308554_0_0_9"/>
<dbReference type="EMBL" id="AP014680">
    <property type="protein sequence ID" value="BAP85328.1"/>
    <property type="molecule type" value="Genomic_DNA"/>
</dbReference>
<feature type="region of interest" description="Disordered" evidence="4">
    <location>
        <begin position="799"/>
        <end position="819"/>
    </location>
</feature>
<dbReference type="Gene3D" id="3.80.10.10">
    <property type="entry name" value="Ribonuclease Inhibitor"/>
    <property type="match status" value="1"/>
</dbReference>
<accession>A0A0A1GWS0</accession>
<dbReference type="InterPro" id="IPR022263">
    <property type="entry name" value="KxYKxGKxW"/>
</dbReference>
<feature type="domain" description="MucBP" evidence="5">
    <location>
        <begin position="581"/>
        <end position="641"/>
    </location>
</feature>
<dbReference type="SUPFAM" id="SSF52058">
    <property type="entry name" value="L domain-like"/>
    <property type="match status" value="1"/>
</dbReference>
<protein>
    <recommendedName>
        <fullName evidence="5">MucBP domain-containing protein</fullName>
    </recommendedName>
</protein>
<dbReference type="PANTHER" id="PTHR46652:SF3">
    <property type="entry name" value="LEUCINE-RICH REPEAT-CONTAINING PROTEIN 9"/>
    <property type="match status" value="1"/>
</dbReference>
<dbReference type="STRING" id="1291742.LOOC260_107880"/>
<sequence length="891" mass="96203">MKFNTESKTHFKLYKSGKLWLVSGISTAMMFGASVLMNDQQVQADVAQQTSTITMDNAADSTPAANTIHTPVTSASSAHSTTAIPESDGTITSTSAGSAAIATTPVSDTTVDSQVAVPTSSSVTSAEEATTAALVQPTSSRAAVTETIDSWMPDKNLQLAVLKNLTTKDNVYNKVQILPTGSTVNDITKEALSQLISLSGDSYNIASIEGLQYATSLIRIYLVPNLDVGHNRGLITDISPLTNLTNLKEVTMFSNQINDITALANKPTLTSVSLAYNQITDISPLETAGISNSTSGNSVAFQAVSLPGVWLNPNTDSFSSSSFIYNLLGENVSVTPYYADGSGAYQYAMYYKSTATGTNISGQNISWTNFTQNLLTNANGVKYGYMTYYWTDPFLNNAGYPYFGWIIQPFYINDTIGNVTINYVLNETGATIHQPSNITGSLATQYQVDQDSTVQQAYQQLIDQGYYLYRTSGATTGTFIEQAQSATLYFSKTLPTYEFNVHYQTKTGRTIIPDQTYAGKMDITWTVDTTPPAGYRYLYAKDATGNIITDLTGKYSATVGDITLVFALIEGTTPTYEPSTLHVNFVDQNDNEIKAGNIQNGYVGNGYDVTAPEISGYRLTFQANYQGQLTATDQTVTFTYELIEGETPTYEPSTLNVKYVDQNGNPIKTEMVLNGHAGNGYKVDAASIDGYRLISQSNYTGALVAGSQTVSFVYELIEGVVPESKPTTINIEFVDEQGNKIQADINKNGFVGNGYLINAPEITGYHYLRLGTGSAALQGQLIDGETRIILVYAKDTDPVEPTTPIEPTIPTPTNPEAPTAETPVLMPVNSTSGSDELQKAIVVTAGQNNDQEKLPQTDERAGQTEALIGLGMLSLWSGLFGLKKRKKNSTH</sequence>
<feature type="domain" description="MucBP" evidence="5">
    <location>
        <begin position="501"/>
        <end position="566"/>
    </location>
</feature>
<name>A0A0A1GWS0_9LACO</name>
<dbReference type="InterPro" id="IPR009459">
    <property type="entry name" value="MucBP_dom"/>
</dbReference>
<dbReference type="KEGG" id="lho:LOOC260_107880"/>
<evidence type="ECO:0000313" key="7">
    <source>
        <dbReference type="Proteomes" id="UP000031620"/>
    </source>
</evidence>
<reference evidence="6 7" key="1">
    <citation type="submission" date="2014-11" db="EMBL/GenBank/DDBJ databases">
        <title>Complete genome sequence and analysis of Lactobacillus hokkaidonensis LOOC260T.</title>
        <authorList>
            <person name="Tanizawa Y."/>
            <person name="Tohno M."/>
            <person name="Kaminuma E."/>
            <person name="Nakamura Y."/>
            <person name="Arita M."/>
        </authorList>
    </citation>
    <scope>NUCLEOTIDE SEQUENCE [LARGE SCALE GENOMIC DNA]</scope>
    <source>
        <strain evidence="6 7">LOOC260</strain>
    </source>
</reference>
<feature type="domain" description="MucBP" evidence="5">
    <location>
        <begin position="655"/>
        <end position="715"/>
    </location>
</feature>
<dbReference type="PANTHER" id="PTHR46652">
    <property type="entry name" value="LEUCINE-RICH REPEAT AND IQ DOMAIN-CONTAINING PROTEIN 1-RELATED"/>
    <property type="match status" value="1"/>
</dbReference>
<dbReference type="NCBIfam" id="TIGR01167">
    <property type="entry name" value="LPXTG_anchor"/>
    <property type="match status" value="1"/>
</dbReference>
<dbReference type="InterPro" id="IPR001611">
    <property type="entry name" value="Leu-rich_rpt"/>
</dbReference>